<sequence length="896" mass="95715">MSVRNLHYLFAPKSVALIGASERPGSMGTTLLENLLGGGFKGKLYAVNPKYEQVGELPCYDSVADLPEAPELAVICTPPATVPQLVRQLGERGTRAAVVLSSGMARARDGRGRSLRQAALDAAHPYLLRLLGPNSAGLLAPGLGLNASVAHSGALPGRIAFVSQSGSLMTGVLDWARTRGIGFSHFISLGDSSDVDLGDVLDYLASDGHAGAILLYVDQLRYARKFMSAARAAARSKPVLVLKSRALDDGVRAVASESGALASEDDVFDAAVRRAGMLRVHTTEQLFAAVETLAYARPLHGERLAIVSNGAGPGVLARDALRHGRGTAAMLSPDSVARLDALLPGAASAGAANLPVNLLGGAPPERYAAALEILLKDPQVDAVLVVHSPTATVDSREVANAIAPLARAASRPILSCWLGGASVLEARTIAASARMPTFRTPEDGVAGFLQLVNYRRNQNLLMEVPPSMVGHMAPDRSAARALVREAIANKRLLLSDPETKAILRAYGLALVETRAAPDVEAAVAAARAIGYPVAVKILTPDVMHKSDFGGVTLDLDSDDAVRASAQRMRKRLDELFPQARFDGFSVQAMCRRANGHELIVGAATDPVFGPVLVFGQGGVAVEVTDDHSVSLPPLNLVLARDLVDRTRVARLLAGYRNRPPANLDAILAVLIQVSRLVSDIPEIVELDINPLLADSRGATVLDARMRLALADRSGSTLDRLAIRPYPRELEETIDWHGAPLLLRPIRPEDGPAHLAFFDALTPDDIRYRMFVRIRELQPSQLARFTQIDYDREMAFIATRKNADGVNETLAVGRVVADPDNTSAEFAVTVRSDLKGMGLGRIMMEKLIGYCRARGTGEIVGEALPQNSRIVAMVKKLGFEVTIDGEEGIRKMRLALR</sequence>
<evidence type="ECO:0000313" key="8">
    <source>
        <dbReference type="EMBL" id="OIJ42857.1"/>
    </source>
</evidence>
<dbReference type="InterPro" id="IPR016181">
    <property type="entry name" value="Acyl_CoA_acyltransferase"/>
</dbReference>
<dbReference type="Proteomes" id="UP000180246">
    <property type="component" value="Unassembled WGS sequence"/>
</dbReference>
<dbReference type="Pfam" id="PF00583">
    <property type="entry name" value="Acetyltransf_1"/>
    <property type="match status" value="1"/>
</dbReference>
<dbReference type="PANTHER" id="PTHR43334:SF1">
    <property type="entry name" value="3-HYDROXYPROPIONATE--COA LIGASE [ADP-FORMING]"/>
    <property type="match status" value="1"/>
</dbReference>
<dbReference type="InterPro" id="IPR013815">
    <property type="entry name" value="ATP_grasp_subdomain_1"/>
</dbReference>
<evidence type="ECO:0000256" key="3">
    <source>
        <dbReference type="ARBA" id="ARBA00022840"/>
    </source>
</evidence>
<gene>
    <name evidence="8" type="ORF">LO55_4552</name>
</gene>
<keyword evidence="1" id="KW-0436">Ligase</keyword>
<dbReference type="SUPFAM" id="SSF51735">
    <property type="entry name" value="NAD(P)-binding Rossmann-fold domains"/>
    <property type="match status" value="1"/>
</dbReference>
<organism evidence="8 9">
    <name type="scientific">Massilia timonae</name>
    <dbReference type="NCBI Taxonomy" id="47229"/>
    <lineage>
        <taxon>Bacteria</taxon>
        <taxon>Pseudomonadati</taxon>
        <taxon>Pseudomonadota</taxon>
        <taxon>Betaproteobacteria</taxon>
        <taxon>Burkholderiales</taxon>
        <taxon>Oxalobacteraceae</taxon>
        <taxon>Telluria group</taxon>
        <taxon>Massilia</taxon>
    </lineage>
</organism>
<evidence type="ECO:0000256" key="2">
    <source>
        <dbReference type="ARBA" id="ARBA00022741"/>
    </source>
</evidence>
<comment type="caution">
    <text evidence="8">The sequence shown here is derived from an EMBL/GenBank/DDBJ whole genome shotgun (WGS) entry which is preliminary data.</text>
</comment>
<dbReference type="InterPro" id="IPR000182">
    <property type="entry name" value="GNAT_dom"/>
</dbReference>
<feature type="domain" description="N-acetyltransferase" evidence="7">
    <location>
        <begin position="740"/>
        <end position="896"/>
    </location>
</feature>
<dbReference type="InterPro" id="IPR032875">
    <property type="entry name" value="Succ_CoA_lig_flav_dom"/>
</dbReference>
<dbReference type="FunFam" id="3.30.1490.20:FF:000020">
    <property type="entry name" value="Protein lysine acetyltransferase"/>
    <property type="match status" value="1"/>
</dbReference>
<dbReference type="Pfam" id="PF19045">
    <property type="entry name" value="Ligase_CoA_2"/>
    <property type="match status" value="1"/>
</dbReference>
<dbReference type="Gene3D" id="3.40.50.720">
    <property type="entry name" value="NAD(P)-binding Rossmann-like Domain"/>
    <property type="match status" value="1"/>
</dbReference>
<dbReference type="Gene3D" id="3.40.630.30">
    <property type="match status" value="1"/>
</dbReference>
<dbReference type="SUPFAM" id="SSF55729">
    <property type="entry name" value="Acyl-CoA N-acyltransferases (Nat)"/>
    <property type="match status" value="1"/>
</dbReference>
<dbReference type="GO" id="GO:0043758">
    <property type="term" value="F:acetate-CoA ligase (ADP-forming) activity"/>
    <property type="evidence" value="ECO:0007669"/>
    <property type="project" value="InterPro"/>
</dbReference>
<evidence type="ECO:0000256" key="1">
    <source>
        <dbReference type="ARBA" id="ARBA00022598"/>
    </source>
</evidence>
<dbReference type="InterPro" id="IPR051538">
    <property type="entry name" value="Acyl-CoA_Synth/Transferase"/>
</dbReference>
<dbReference type="PROSITE" id="PS51186">
    <property type="entry name" value="GNAT"/>
    <property type="match status" value="1"/>
</dbReference>
<evidence type="ECO:0000259" key="6">
    <source>
        <dbReference type="PROSITE" id="PS50975"/>
    </source>
</evidence>
<dbReference type="AlphaFoldDB" id="A0A1S2NCQ4"/>
<evidence type="ECO:0000259" key="7">
    <source>
        <dbReference type="PROSITE" id="PS51186"/>
    </source>
</evidence>
<dbReference type="SMART" id="SM00881">
    <property type="entry name" value="CoA_binding"/>
    <property type="match status" value="1"/>
</dbReference>
<dbReference type="Gene3D" id="3.40.50.261">
    <property type="entry name" value="Succinyl-CoA synthetase domains"/>
    <property type="match status" value="2"/>
</dbReference>
<dbReference type="GO" id="GO:0005524">
    <property type="term" value="F:ATP binding"/>
    <property type="evidence" value="ECO:0007669"/>
    <property type="project" value="UniProtKB-UniRule"/>
</dbReference>
<evidence type="ECO:0000313" key="9">
    <source>
        <dbReference type="Proteomes" id="UP000180246"/>
    </source>
</evidence>
<feature type="domain" description="ATP-grasp" evidence="6">
    <location>
        <begin position="500"/>
        <end position="536"/>
    </location>
</feature>
<protein>
    <submittedName>
        <fullName evidence="8">Acetyltransferase family protein</fullName>
    </submittedName>
</protein>
<dbReference type="PROSITE" id="PS50975">
    <property type="entry name" value="ATP_GRASP"/>
    <property type="match status" value="1"/>
</dbReference>
<dbReference type="EMBL" id="JRYB01000001">
    <property type="protein sequence ID" value="OIJ42857.1"/>
    <property type="molecule type" value="Genomic_DNA"/>
</dbReference>
<accession>A0A1S2NCQ4</accession>
<comment type="similarity">
    <text evidence="4">In the N-terminal section; belongs to the acetate CoA ligase alpha subunit family.</text>
</comment>
<name>A0A1S2NCQ4_9BURK</name>
<dbReference type="GO" id="GO:0046872">
    <property type="term" value="F:metal ion binding"/>
    <property type="evidence" value="ECO:0007669"/>
    <property type="project" value="InterPro"/>
</dbReference>
<keyword evidence="3 5" id="KW-0067">ATP-binding</keyword>
<dbReference type="Pfam" id="PF13380">
    <property type="entry name" value="CoA_binding_2"/>
    <property type="match status" value="1"/>
</dbReference>
<dbReference type="SUPFAM" id="SSF52210">
    <property type="entry name" value="Succinyl-CoA synthetase domains"/>
    <property type="match status" value="2"/>
</dbReference>
<proteinExistence type="inferred from homology"/>
<dbReference type="GO" id="GO:0016747">
    <property type="term" value="F:acyltransferase activity, transferring groups other than amino-acyl groups"/>
    <property type="evidence" value="ECO:0007669"/>
    <property type="project" value="InterPro"/>
</dbReference>
<dbReference type="Pfam" id="PF13607">
    <property type="entry name" value="Succ_CoA_lig"/>
    <property type="match status" value="1"/>
</dbReference>
<dbReference type="SUPFAM" id="SSF56059">
    <property type="entry name" value="Glutathione synthetase ATP-binding domain-like"/>
    <property type="match status" value="1"/>
</dbReference>
<dbReference type="InterPro" id="IPR036291">
    <property type="entry name" value="NAD(P)-bd_dom_sf"/>
</dbReference>
<dbReference type="PANTHER" id="PTHR43334">
    <property type="entry name" value="ACETATE--COA LIGASE [ADP-FORMING]"/>
    <property type="match status" value="1"/>
</dbReference>
<dbReference type="InterPro" id="IPR011761">
    <property type="entry name" value="ATP-grasp"/>
</dbReference>
<keyword evidence="2 5" id="KW-0547">Nucleotide-binding</keyword>
<dbReference type="Gene3D" id="3.30.470.20">
    <property type="entry name" value="ATP-grasp fold, B domain"/>
    <property type="match status" value="1"/>
</dbReference>
<dbReference type="Gene3D" id="3.30.1490.20">
    <property type="entry name" value="ATP-grasp fold, A domain"/>
    <property type="match status" value="1"/>
</dbReference>
<keyword evidence="8" id="KW-0808">Transferase</keyword>
<evidence type="ECO:0000256" key="5">
    <source>
        <dbReference type="PROSITE-ProRule" id="PRU00409"/>
    </source>
</evidence>
<dbReference type="InterPro" id="IPR016102">
    <property type="entry name" value="Succinyl-CoA_synth-like"/>
</dbReference>
<evidence type="ECO:0000256" key="4">
    <source>
        <dbReference type="ARBA" id="ARBA00060888"/>
    </source>
</evidence>
<dbReference type="InterPro" id="IPR043938">
    <property type="entry name" value="Ligase_CoA_dom"/>
</dbReference>
<dbReference type="InterPro" id="IPR003781">
    <property type="entry name" value="CoA-bd"/>
</dbReference>
<dbReference type="Pfam" id="PF13549">
    <property type="entry name" value="ATP-grasp_5"/>
    <property type="match status" value="1"/>
</dbReference>
<dbReference type="RefSeq" id="WP_071363185.1">
    <property type="nucleotide sequence ID" value="NZ_DALZDZ010000010.1"/>
</dbReference>
<reference evidence="8 9" key="1">
    <citation type="submission" date="2014-10" db="EMBL/GenBank/DDBJ databases">
        <authorList>
            <person name="Seo M.-J."/>
            <person name="Seok Y.J."/>
            <person name="Cha I.-T."/>
        </authorList>
    </citation>
    <scope>NUCLEOTIDE SEQUENCE [LARGE SCALE GENOMIC DNA]</scope>
    <source>
        <strain evidence="8 9">NEU</strain>
    </source>
</reference>